<evidence type="ECO:0000313" key="13">
    <source>
        <dbReference type="Proteomes" id="UP000030152"/>
    </source>
</evidence>
<dbReference type="GO" id="GO:0006285">
    <property type="term" value="P:base-excision repair, AP site formation"/>
    <property type="evidence" value="ECO:0007669"/>
    <property type="project" value="TreeGrafter"/>
</dbReference>
<accession>A0A0A2M1B5</accession>
<feature type="domain" description="HhH-GPD" evidence="11">
    <location>
        <begin position="42"/>
        <end position="188"/>
    </location>
</feature>
<comment type="caution">
    <text evidence="12">The sequence shown here is derived from an EMBL/GenBank/DDBJ whole genome shotgun (WGS) entry which is preliminary data.</text>
</comment>
<sequence length="215" mass="24228">MDLFMEGTDWPKALSPLIEKYKGERHPLHYENIYQLLVMVVLSAQDSDAHINKIAPAFFKKYPDMSALAKANTAGLMEYLAKVRFHGNKIAWLQDIADTIKEDKNIPTTMKELVALKGVGRKSANVIMREAGKKAEGILVDLHVVRVAPRLGIAKGKDATKIEKEMMAVLPQDMWGEVGMAISFLGRDTCRPSNPKHSECIMNKHCEFYQEQTKK</sequence>
<keyword evidence="7" id="KW-0408">Iron</keyword>
<keyword evidence="8" id="KW-0411">Iron-sulfur</keyword>
<dbReference type="InterPro" id="IPR023170">
    <property type="entry name" value="HhH_base_excis_C"/>
</dbReference>
<reference evidence="12 13" key="1">
    <citation type="submission" date="2013-09" db="EMBL/GenBank/DDBJ databases">
        <authorList>
            <person name="Zeng Z."/>
            <person name="Chen C."/>
        </authorList>
    </citation>
    <scope>NUCLEOTIDE SEQUENCE [LARGE SCALE GENOMIC DNA]</scope>
    <source>
        <strain evidence="12 13">WB 3.3-2</strain>
    </source>
</reference>
<dbReference type="Gene3D" id="1.10.1670.10">
    <property type="entry name" value="Helix-hairpin-Helix base-excision DNA repair enzymes (C-terminal)"/>
    <property type="match status" value="1"/>
</dbReference>
<dbReference type="PIRSF" id="PIRSF001435">
    <property type="entry name" value="Nth"/>
    <property type="match status" value="1"/>
</dbReference>
<evidence type="ECO:0000256" key="1">
    <source>
        <dbReference type="ARBA" id="ARBA00001966"/>
    </source>
</evidence>
<dbReference type="Gene3D" id="1.10.340.30">
    <property type="entry name" value="Hypothetical protein, domain 2"/>
    <property type="match status" value="1"/>
</dbReference>
<keyword evidence="12" id="KW-0456">Lyase</keyword>
<dbReference type="SMART" id="SM00478">
    <property type="entry name" value="ENDO3c"/>
    <property type="match status" value="1"/>
</dbReference>
<dbReference type="GO" id="GO:0019104">
    <property type="term" value="F:DNA N-glycosylase activity"/>
    <property type="evidence" value="ECO:0007669"/>
    <property type="project" value="TreeGrafter"/>
</dbReference>
<keyword evidence="9" id="KW-0234">DNA repair</keyword>
<evidence type="ECO:0000313" key="12">
    <source>
        <dbReference type="EMBL" id="KGO85411.1"/>
    </source>
</evidence>
<dbReference type="EMBL" id="JRLX01000022">
    <property type="protein sequence ID" value="KGO85411.1"/>
    <property type="molecule type" value="Genomic_DNA"/>
</dbReference>
<dbReference type="Pfam" id="PF00633">
    <property type="entry name" value="HHH"/>
    <property type="match status" value="1"/>
</dbReference>
<dbReference type="InterPro" id="IPR003265">
    <property type="entry name" value="HhH-GPD_domain"/>
</dbReference>
<dbReference type="InterPro" id="IPR003651">
    <property type="entry name" value="Endonuclease3_FeS-loop_motif"/>
</dbReference>
<proteinExistence type="inferred from homology"/>
<keyword evidence="3" id="KW-0004">4Fe-4S</keyword>
<keyword evidence="6" id="KW-0378">Hydrolase</keyword>
<gene>
    <name evidence="12" type="ORF">Q765_16200</name>
</gene>
<dbReference type="OrthoDB" id="9800977at2"/>
<dbReference type="RefSeq" id="WP_020212455.1">
    <property type="nucleotide sequence ID" value="NZ_JRLX01000022.1"/>
</dbReference>
<comment type="cofactor">
    <cofactor evidence="1">
        <name>[4Fe-4S] cluster</name>
        <dbReference type="ChEBI" id="CHEBI:49883"/>
    </cofactor>
</comment>
<evidence type="ECO:0000256" key="7">
    <source>
        <dbReference type="ARBA" id="ARBA00023004"/>
    </source>
</evidence>
<evidence type="ECO:0000256" key="8">
    <source>
        <dbReference type="ARBA" id="ARBA00023014"/>
    </source>
</evidence>
<dbReference type="eggNOG" id="COG0177">
    <property type="taxonomic scope" value="Bacteria"/>
</dbReference>
<dbReference type="SMART" id="SM00525">
    <property type="entry name" value="FES"/>
    <property type="match status" value="1"/>
</dbReference>
<dbReference type="Pfam" id="PF00730">
    <property type="entry name" value="HhH-GPD"/>
    <property type="match status" value="1"/>
</dbReference>
<evidence type="ECO:0000256" key="9">
    <source>
        <dbReference type="ARBA" id="ARBA00023204"/>
    </source>
</evidence>
<comment type="similarity">
    <text evidence="2">Belongs to the Nth/MutY family.</text>
</comment>
<evidence type="ECO:0000256" key="10">
    <source>
        <dbReference type="ARBA" id="ARBA00023295"/>
    </source>
</evidence>
<evidence type="ECO:0000256" key="5">
    <source>
        <dbReference type="ARBA" id="ARBA00022763"/>
    </source>
</evidence>
<keyword evidence="5" id="KW-0227">DNA damage</keyword>
<dbReference type="CDD" id="cd00056">
    <property type="entry name" value="ENDO3c"/>
    <property type="match status" value="1"/>
</dbReference>
<dbReference type="GO" id="GO:0046872">
    <property type="term" value="F:metal ion binding"/>
    <property type="evidence" value="ECO:0007669"/>
    <property type="project" value="UniProtKB-KW"/>
</dbReference>
<dbReference type="PANTHER" id="PTHR10359">
    <property type="entry name" value="A/G-SPECIFIC ADENINE GLYCOSYLASE/ENDONUCLEASE III"/>
    <property type="match status" value="1"/>
</dbReference>
<dbReference type="PANTHER" id="PTHR10359:SF18">
    <property type="entry name" value="ENDONUCLEASE III"/>
    <property type="match status" value="1"/>
</dbReference>
<dbReference type="FunFam" id="1.10.340.30:FF:000001">
    <property type="entry name" value="Endonuclease III"/>
    <property type="match status" value="1"/>
</dbReference>
<dbReference type="Proteomes" id="UP000030152">
    <property type="component" value="Unassembled WGS sequence"/>
</dbReference>
<name>A0A0A2M1B5_9FLAO</name>
<dbReference type="STRING" id="1121895.GCA_000378485_01318"/>
<organism evidence="12 13">
    <name type="scientific">Flavobacterium rivuli WB 3.3-2 = DSM 21788</name>
    <dbReference type="NCBI Taxonomy" id="1121895"/>
    <lineage>
        <taxon>Bacteria</taxon>
        <taxon>Pseudomonadati</taxon>
        <taxon>Bacteroidota</taxon>
        <taxon>Flavobacteriia</taxon>
        <taxon>Flavobacteriales</taxon>
        <taxon>Flavobacteriaceae</taxon>
        <taxon>Flavobacterium</taxon>
    </lineage>
</organism>
<keyword evidence="4" id="KW-0479">Metal-binding</keyword>
<protein>
    <submittedName>
        <fullName evidence="12">DNA lyase</fullName>
    </submittedName>
</protein>
<evidence type="ECO:0000256" key="4">
    <source>
        <dbReference type="ARBA" id="ARBA00022723"/>
    </source>
</evidence>
<keyword evidence="13" id="KW-1185">Reference proteome</keyword>
<dbReference type="GO" id="GO:0051539">
    <property type="term" value="F:4 iron, 4 sulfur cluster binding"/>
    <property type="evidence" value="ECO:0007669"/>
    <property type="project" value="UniProtKB-KW"/>
</dbReference>
<evidence type="ECO:0000256" key="3">
    <source>
        <dbReference type="ARBA" id="ARBA00022485"/>
    </source>
</evidence>
<dbReference type="GO" id="GO:0016829">
    <property type="term" value="F:lyase activity"/>
    <property type="evidence" value="ECO:0007669"/>
    <property type="project" value="UniProtKB-KW"/>
</dbReference>
<dbReference type="SUPFAM" id="SSF48150">
    <property type="entry name" value="DNA-glycosylase"/>
    <property type="match status" value="1"/>
</dbReference>
<evidence type="ECO:0000256" key="6">
    <source>
        <dbReference type="ARBA" id="ARBA00022801"/>
    </source>
</evidence>
<dbReference type="InterPro" id="IPR011257">
    <property type="entry name" value="DNA_glycosylase"/>
</dbReference>
<dbReference type="InterPro" id="IPR000445">
    <property type="entry name" value="HhH_motif"/>
</dbReference>
<dbReference type="AlphaFoldDB" id="A0A0A2M1B5"/>
<evidence type="ECO:0000259" key="11">
    <source>
        <dbReference type="SMART" id="SM00478"/>
    </source>
</evidence>
<keyword evidence="10" id="KW-0326">Glycosidase</keyword>
<dbReference type="GO" id="GO:0003677">
    <property type="term" value="F:DNA binding"/>
    <property type="evidence" value="ECO:0007669"/>
    <property type="project" value="InterPro"/>
</dbReference>
<evidence type="ECO:0000256" key="2">
    <source>
        <dbReference type="ARBA" id="ARBA00008343"/>
    </source>
</evidence>